<sequence>MKIIINTALKAALIMVAAFGLAACGGSDGPTQFDTVNPPQATPAPEPEPTDPEPVVVSLEINDEFEILAGDELRPDGEAEVEFRVNAETGARFVTLISGTAEVERAPE</sequence>
<comment type="caution">
    <text evidence="3">The sequence shown here is derived from an EMBL/GenBank/DDBJ whole genome shotgun (WGS) entry which is preliminary data.</text>
</comment>
<evidence type="ECO:0000256" key="2">
    <source>
        <dbReference type="SAM" id="SignalP"/>
    </source>
</evidence>
<protein>
    <submittedName>
        <fullName evidence="3">Uncharacterized protein</fullName>
    </submittedName>
</protein>
<dbReference type="EMBL" id="PIPJ01000001">
    <property type="protein sequence ID" value="RUO23644.1"/>
    <property type="molecule type" value="Genomic_DNA"/>
</dbReference>
<dbReference type="AlphaFoldDB" id="A0A432W366"/>
<evidence type="ECO:0000313" key="3">
    <source>
        <dbReference type="EMBL" id="RUO23644.1"/>
    </source>
</evidence>
<keyword evidence="4" id="KW-1185">Reference proteome</keyword>
<evidence type="ECO:0000313" key="4">
    <source>
        <dbReference type="Proteomes" id="UP000288395"/>
    </source>
</evidence>
<proteinExistence type="predicted"/>
<feature type="region of interest" description="Disordered" evidence="1">
    <location>
        <begin position="27"/>
        <end position="53"/>
    </location>
</feature>
<feature type="signal peptide" evidence="2">
    <location>
        <begin position="1"/>
        <end position="22"/>
    </location>
</feature>
<gene>
    <name evidence="3" type="ORF">CWE08_03075</name>
</gene>
<dbReference type="RefSeq" id="WP_126765465.1">
    <property type="nucleotide sequence ID" value="NZ_PIPJ01000001.1"/>
</dbReference>
<feature type="chain" id="PRO_5019157262" evidence="2">
    <location>
        <begin position="23"/>
        <end position="108"/>
    </location>
</feature>
<keyword evidence="2" id="KW-0732">Signal</keyword>
<dbReference type="Proteomes" id="UP000288395">
    <property type="component" value="Unassembled WGS sequence"/>
</dbReference>
<organism evidence="3 4">
    <name type="scientific">Aliidiomarina iranensis</name>
    <dbReference type="NCBI Taxonomy" id="1434071"/>
    <lineage>
        <taxon>Bacteria</taxon>
        <taxon>Pseudomonadati</taxon>
        <taxon>Pseudomonadota</taxon>
        <taxon>Gammaproteobacteria</taxon>
        <taxon>Alteromonadales</taxon>
        <taxon>Idiomarinaceae</taxon>
        <taxon>Aliidiomarina</taxon>
    </lineage>
</organism>
<accession>A0A432W366</accession>
<reference evidence="4" key="1">
    <citation type="journal article" date="2018" name="Front. Microbiol.">
        <title>Genome-Based Analysis Reveals the Taxonomy and Diversity of the Family Idiomarinaceae.</title>
        <authorList>
            <person name="Liu Y."/>
            <person name="Lai Q."/>
            <person name="Shao Z."/>
        </authorList>
    </citation>
    <scope>NUCLEOTIDE SEQUENCE [LARGE SCALE GENOMIC DNA]</scope>
    <source>
        <strain evidence="4">GBPy7</strain>
    </source>
</reference>
<evidence type="ECO:0000256" key="1">
    <source>
        <dbReference type="SAM" id="MobiDB-lite"/>
    </source>
</evidence>
<name>A0A432W366_9GAMM</name>
<dbReference type="PROSITE" id="PS51257">
    <property type="entry name" value="PROKAR_LIPOPROTEIN"/>
    <property type="match status" value="1"/>
</dbReference>